<sequence>MNHKPLRARRAPEVARAHILAAAETLLAQGGVDAVQMRAVARLAGITDAGVAHHFVDRHGLLTALIAYGGDKLRAMIDATVTDWLESEPDIGVLLAKLAGLYRQGYSGLAVALHAAGWRETGSPVLEKVVEALHAARFTSGVSAPDILHTRLVVAAFHHALATDPLFGTEFRRSAGISGSRDDGAALQLAWWISVTKRALGYDE</sequence>
<evidence type="ECO:0000259" key="5">
    <source>
        <dbReference type="PROSITE" id="PS50977"/>
    </source>
</evidence>
<protein>
    <submittedName>
        <fullName evidence="6">TetR/AcrR family transcriptional regulator</fullName>
    </submittedName>
</protein>
<keyword evidence="1" id="KW-0805">Transcription regulation</keyword>
<dbReference type="Proteomes" id="UP000516148">
    <property type="component" value="Chromosome"/>
</dbReference>
<dbReference type="AlphaFoldDB" id="A0A7H0LMF5"/>
<feature type="domain" description="HTH tetR-type" evidence="5">
    <location>
        <begin position="13"/>
        <end position="73"/>
    </location>
</feature>
<organism evidence="6 7">
    <name type="scientific">Sphingomonas alpina</name>
    <dbReference type="NCBI Taxonomy" id="653931"/>
    <lineage>
        <taxon>Bacteria</taxon>
        <taxon>Pseudomonadati</taxon>
        <taxon>Pseudomonadota</taxon>
        <taxon>Alphaproteobacteria</taxon>
        <taxon>Sphingomonadales</taxon>
        <taxon>Sphingomonadaceae</taxon>
        <taxon>Sphingomonas</taxon>
    </lineage>
</organism>
<dbReference type="Gene3D" id="1.10.357.10">
    <property type="entry name" value="Tetracycline Repressor, domain 2"/>
    <property type="match status" value="1"/>
</dbReference>
<proteinExistence type="predicted"/>
<evidence type="ECO:0000256" key="4">
    <source>
        <dbReference type="PROSITE-ProRule" id="PRU00335"/>
    </source>
</evidence>
<dbReference type="PROSITE" id="PS50977">
    <property type="entry name" value="HTH_TETR_2"/>
    <property type="match status" value="1"/>
</dbReference>
<dbReference type="PANTHER" id="PTHR30055">
    <property type="entry name" value="HTH-TYPE TRANSCRIPTIONAL REGULATOR RUTR"/>
    <property type="match status" value="1"/>
</dbReference>
<accession>A0A7H0LMF5</accession>
<dbReference type="RefSeq" id="WP_187763148.1">
    <property type="nucleotide sequence ID" value="NZ_CP061038.1"/>
</dbReference>
<gene>
    <name evidence="6" type="ORF">H3Z74_06645</name>
</gene>
<evidence type="ECO:0000256" key="3">
    <source>
        <dbReference type="ARBA" id="ARBA00023163"/>
    </source>
</evidence>
<dbReference type="GO" id="GO:0003700">
    <property type="term" value="F:DNA-binding transcription factor activity"/>
    <property type="evidence" value="ECO:0007669"/>
    <property type="project" value="TreeGrafter"/>
</dbReference>
<feature type="DNA-binding region" description="H-T-H motif" evidence="4">
    <location>
        <begin position="36"/>
        <end position="55"/>
    </location>
</feature>
<evidence type="ECO:0000313" key="7">
    <source>
        <dbReference type="Proteomes" id="UP000516148"/>
    </source>
</evidence>
<dbReference type="PANTHER" id="PTHR30055:SF234">
    <property type="entry name" value="HTH-TYPE TRANSCRIPTIONAL REGULATOR BETI"/>
    <property type="match status" value="1"/>
</dbReference>
<evidence type="ECO:0000256" key="2">
    <source>
        <dbReference type="ARBA" id="ARBA00023125"/>
    </source>
</evidence>
<evidence type="ECO:0000313" key="6">
    <source>
        <dbReference type="EMBL" id="QNQ10858.1"/>
    </source>
</evidence>
<dbReference type="GO" id="GO:0000976">
    <property type="term" value="F:transcription cis-regulatory region binding"/>
    <property type="evidence" value="ECO:0007669"/>
    <property type="project" value="TreeGrafter"/>
</dbReference>
<dbReference type="PRINTS" id="PR00455">
    <property type="entry name" value="HTHTETR"/>
</dbReference>
<dbReference type="EMBL" id="CP061038">
    <property type="protein sequence ID" value="QNQ10858.1"/>
    <property type="molecule type" value="Genomic_DNA"/>
</dbReference>
<dbReference type="InterPro" id="IPR009057">
    <property type="entry name" value="Homeodomain-like_sf"/>
</dbReference>
<name>A0A7H0LMF5_9SPHN</name>
<evidence type="ECO:0000256" key="1">
    <source>
        <dbReference type="ARBA" id="ARBA00023015"/>
    </source>
</evidence>
<dbReference type="KEGG" id="spap:H3Z74_06645"/>
<dbReference type="Pfam" id="PF00440">
    <property type="entry name" value="TetR_N"/>
    <property type="match status" value="1"/>
</dbReference>
<keyword evidence="7" id="KW-1185">Reference proteome</keyword>
<keyword evidence="3" id="KW-0804">Transcription</keyword>
<dbReference type="InterPro" id="IPR001647">
    <property type="entry name" value="HTH_TetR"/>
</dbReference>
<keyword evidence="2 4" id="KW-0238">DNA-binding</keyword>
<dbReference type="InterPro" id="IPR050109">
    <property type="entry name" value="HTH-type_TetR-like_transc_reg"/>
</dbReference>
<reference evidence="6 7" key="1">
    <citation type="submission" date="2020-09" db="EMBL/GenBank/DDBJ databases">
        <title>Sphingomonas sp., a new species isolated from pork steak.</title>
        <authorList>
            <person name="Heidler von Heilborn D."/>
        </authorList>
    </citation>
    <scope>NUCLEOTIDE SEQUENCE [LARGE SCALE GENOMIC DNA]</scope>
    <source>
        <strain evidence="7">S8-3T</strain>
    </source>
</reference>
<dbReference type="SUPFAM" id="SSF46689">
    <property type="entry name" value="Homeodomain-like"/>
    <property type="match status" value="1"/>
</dbReference>